<evidence type="ECO:0000313" key="2">
    <source>
        <dbReference type="EMBL" id="OQJ63288.1"/>
    </source>
</evidence>
<dbReference type="InterPro" id="IPR006311">
    <property type="entry name" value="TAT_signal"/>
</dbReference>
<dbReference type="AlphaFoldDB" id="A0A225C9C9"/>
<feature type="signal peptide" evidence="1">
    <location>
        <begin position="1"/>
        <end position="26"/>
    </location>
</feature>
<evidence type="ECO:0000256" key="1">
    <source>
        <dbReference type="SAM" id="SignalP"/>
    </source>
</evidence>
<dbReference type="EMBL" id="MZMQ01000001">
    <property type="protein sequence ID" value="OQJ63288.1"/>
    <property type="molecule type" value="Genomic_DNA"/>
</dbReference>
<proteinExistence type="predicted"/>
<feature type="chain" id="PRO_5012262647" description="Secreted protein" evidence="1">
    <location>
        <begin position="27"/>
        <end position="123"/>
    </location>
</feature>
<sequence>MRARRAILSISAVGLLTLGLAAPAQAEVIDQWGEQPITYCSSSVGCYMDHGHPVHTTYGPHLTLHEQALQRRCYLRLAGTGFAGAGGVMSGNWLAVLGAAFNGGEALEGVCSDFWNATSRFRH</sequence>
<name>A0A225C9C9_9MICO</name>
<dbReference type="RefSeq" id="WP_094128870.1">
    <property type="nucleotide sequence ID" value="NZ_CP040788.1"/>
</dbReference>
<protein>
    <recommendedName>
        <fullName evidence="4">Secreted protein</fullName>
    </recommendedName>
</protein>
<reference evidence="2" key="1">
    <citation type="submission" date="2017-08" db="EMBL/GenBank/DDBJ databases">
        <title>Genomes of multiple Clavibacter strains from different subspecies.</title>
        <authorList>
            <person name="Yuan X.-K."/>
            <person name="Li X.-S."/>
            <person name="Nie J."/>
            <person name="De Boer S.H."/>
        </authorList>
    </citation>
    <scope>NUCLEOTIDE SEQUENCE [LARGE SCALE GENOMIC DNA]</scope>
    <source>
        <strain evidence="2">ATCC 33566</strain>
    </source>
</reference>
<evidence type="ECO:0000313" key="3">
    <source>
        <dbReference type="Proteomes" id="UP000215316"/>
    </source>
</evidence>
<evidence type="ECO:0008006" key="4">
    <source>
        <dbReference type="Google" id="ProtNLM"/>
    </source>
</evidence>
<dbReference type="PROSITE" id="PS51318">
    <property type="entry name" value="TAT"/>
    <property type="match status" value="1"/>
</dbReference>
<comment type="caution">
    <text evidence="2">The sequence shown here is derived from an EMBL/GenBank/DDBJ whole genome shotgun (WGS) entry which is preliminary data.</text>
</comment>
<keyword evidence="3" id="KW-1185">Reference proteome</keyword>
<accession>A0A225C9C9</accession>
<dbReference type="Proteomes" id="UP000215316">
    <property type="component" value="Unassembled WGS sequence"/>
</dbReference>
<gene>
    <name evidence="2" type="ORF">B5P24_09915</name>
</gene>
<organism evidence="2 3">
    <name type="scientific">Clavibacter tessellarius</name>
    <dbReference type="NCBI Taxonomy" id="31965"/>
    <lineage>
        <taxon>Bacteria</taxon>
        <taxon>Bacillati</taxon>
        <taxon>Actinomycetota</taxon>
        <taxon>Actinomycetes</taxon>
        <taxon>Micrococcales</taxon>
        <taxon>Microbacteriaceae</taxon>
        <taxon>Clavibacter</taxon>
    </lineage>
</organism>
<keyword evidence="1" id="KW-0732">Signal</keyword>